<gene>
    <name evidence="1" type="ORF">CLUMA_CG019656</name>
</gene>
<keyword evidence="2" id="KW-1185">Reference proteome</keyword>
<reference evidence="1 2" key="1">
    <citation type="submission" date="2015-04" db="EMBL/GenBank/DDBJ databases">
        <authorList>
            <person name="Syromyatnikov M.Y."/>
            <person name="Popov V.N."/>
        </authorList>
    </citation>
    <scope>NUCLEOTIDE SEQUENCE [LARGE SCALE GENOMIC DNA]</scope>
</reference>
<evidence type="ECO:0000313" key="1">
    <source>
        <dbReference type="EMBL" id="CRL06427.1"/>
    </source>
</evidence>
<dbReference type="AlphaFoldDB" id="A0A1J1J1L4"/>
<evidence type="ECO:0000313" key="2">
    <source>
        <dbReference type="Proteomes" id="UP000183832"/>
    </source>
</evidence>
<protein>
    <submittedName>
        <fullName evidence="1">CLUMA_CG019656, isoform A</fullName>
    </submittedName>
</protein>
<proteinExistence type="predicted"/>
<accession>A0A1J1J1L4</accession>
<dbReference type="EMBL" id="CVRI01000067">
    <property type="protein sequence ID" value="CRL06427.1"/>
    <property type="molecule type" value="Genomic_DNA"/>
</dbReference>
<name>A0A1J1J1L4_9DIPT</name>
<sequence length="96" mass="11112">MTSRKEDDKSSFEQFDHCLPTHLRHLTSNLAVNSYQPIQLLCSSEISNFQNATICRMKLQQFICNRTLNSSNCTQERTKILSLKTTLISRHYLVCS</sequence>
<dbReference type="Proteomes" id="UP000183832">
    <property type="component" value="Unassembled WGS sequence"/>
</dbReference>
<organism evidence="1 2">
    <name type="scientific">Clunio marinus</name>
    <dbReference type="NCBI Taxonomy" id="568069"/>
    <lineage>
        <taxon>Eukaryota</taxon>
        <taxon>Metazoa</taxon>
        <taxon>Ecdysozoa</taxon>
        <taxon>Arthropoda</taxon>
        <taxon>Hexapoda</taxon>
        <taxon>Insecta</taxon>
        <taxon>Pterygota</taxon>
        <taxon>Neoptera</taxon>
        <taxon>Endopterygota</taxon>
        <taxon>Diptera</taxon>
        <taxon>Nematocera</taxon>
        <taxon>Chironomoidea</taxon>
        <taxon>Chironomidae</taxon>
        <taxon>Clunio</taxon>
    </lineage>
</organism>